<dbReference type="AlphaFoldDB" id="A0A5B8Y0I1"/>
<gene>
    <name evidence="12" type="primary">rodA</name>
    <name evidence="12" type="ORF">FRD01_19845</name>
</gene>
<dbReference type="PANTHER" id="PTHR30474:SF1">
    <property type="entry name" value="PEPTIDOGLYCAN GLYCOSYLTRANSFERASE MRDB"/>
    <property type="match status" value="1"/>
</dbReference>
<evidence type="ECO:0000256" key="9">
    <source>
        <dbReference type="ARBA" id="ARBA00023136"/>
    </source>
</evidence>
<dbReference type="GO" id="GO:0051301">
    <property type="term" value="P:cell division"/>
    <property type="evidence" value="ECO:0007669"/>
    <property type="project" value="InterPro"/>
</dbReference>
<dbReference type="GO" id="GO:0009252">
    <property type="term" value="P:peptidoglycan biosynthetic process"/>
    <property type="evidence" value="ECO:0007669"/>
    <property type="project" value="UniProtKB-KW"/>
</dbReference>
<keyword evidence="13" id="KW-1185">Reference proteome</keyword>
<dbReference type="RefSeq" id="WP_146962679.1">
    <property type="nucleotide sequence ID" value="NZ_CP042467.1"/>
</dbReference>
<dbReference type="InterPro" id="IPR001182">
    <property type="entry name" value="FtsW/RodA"/>
</dbReference>
<feature type="transmembrane region" description="Helical" evidence="11">
    <location>
        <begin position="47"/>
        <end position="66"/>
    </location>
</feature>
<feature type="transmembrane region" description="Helical" evidence="11">
    <location>
        <begin position="303"/>
        <end position="331"/>
    </location>
</feature>
<feature type="transmembrane region" description="Helical" evidence="11">
    <location>
        <begin position="337"/>
        <end position="358"/>
    </location>
</feature>
<evidence type="ECO:0000256" key="5">
    <source>
        <dbReference type="ARBA" id="ARBA00022692"/>
    </source>
</evidence>
<protein>
    <submittedName>
        <fullName evidence="12">Rod shape-determining protein RodA</fullName>
    </submittedName>
</protein>
<keyword evidence="8 11" id="KW-1133">Transmembrane helix</keyword>
<feature type="transmembrane region" description="Helical" evidence="11">
    <location>
        <begin position="183"/>
        <end position="202"/>
    </location>
</feature>
<dbReference type="GO" id="GO:0032153">
    <property type="term" value="C:cell division site"/>
    <property type="evidence" value="ECO:0007669"/>
    <property type="project" value="TreeGrafter"/>
</dbReference>
<dbReference type="GO" id="GO:0016757">
    <property type="term" value="F:glycosyltransferase activity"/>
    <property type="evidence" value="ECO:0007669"/>
    <property type="project" value="UniProtKB-KW"/>
</dbReference>
<keyword evidence="5 11" id="KW-0812">Transmembrane</keyword>
<keyword evidence="10" id="KW-0961">Cell wall biogenesis/degradation</keyword>
<evidence type="ECO:0000256" key="10">
    <source>
        <dbReference type="ARBA" id="ARBA00023316"/>
    </source>
</evidence>
<evidence type="ECO:0000313" key="12">
    <source>
        <dbReference type="EMBL" id="QED29446.1"/>
    </source>
</evidence>
<keyword evidence="2" id="KW-1003">Cell membrane</keyword>
<dbReference type="PANTHER" id="PTHR30474">
    <property type="entry name" value="CELL CYCLE PROTEIN"/>
    <property type="match status" value="1"/>
</dbReference>
<dbReference type="InterPro" id="IPR011923">
    <property type="entry name" value="RodA/MrdB"/>
</dbReference>
<dbReference type="EMBL" id="CP042467">
    <property type="protein sequence ID" value="QED29446.1"/>
    <property type="molecule type" value="Genomic_DNA"/>
</dbReference>
<evidence type="ECO:0000256" key="8">
    <source>
        <dbReference type="ARBA" id="ARBA00022989"/>
    </source>
</evidence>
<evidence type="ECO:0000256" key="7">
    <source>
        <dbReference type="ARBA" id="ARBA00022984"/>
    </source>
</evidence>
<feature type="transmembrane region" description="Helical" evidence="11">
    <location>
        <begin position="160"/>
        <end position="176"/>
    </location>
</feature>
<dbReference type="KEGG" id="bbae:FRD01_19845"/>
<evidence type="ECO:0000313" key="13">
    <source>
        <dbReference type="Proteomes" id="UP000321595"/>
    </source>
</evidence>
<keyword evidence="6" id="KW-0133">Cell shape</keyword>
<dbReference type="GO" id="GO:0008360">
    <property type="term" value="P:regulation of cell shape"/>
    <property type="evidence" value="ECO:0007669"/>
    <property type="project" value="UniProtKB-KW"/>
</dbReference>
<dbReference type="GO" id="GO:0071555">
    <property type="term" value="P:cell wall organization"/>
    <property type="evidence" value="ECO:0007669"/>
    <property type="project" value="UniProtKB-KW"/>
</dbReference>
<dbReference type="Proteomes" id="UP000321595">
    <property type="component" value="Chromosome"/>
</dbReference>
<name>A0A5B8Y0I1_9DELT</name>
<feature type="transmembrane region" description="Helical" evidence="11">
    <location>
        <begin position="271"/>
        <end position="291"/>
    </location>
</feature>
<evidence type="ECO:0000256" key="3">
    <source>
        <dbReference type="ARBA" id="ARBA00022676"/>
    </source>
</evidence>
<evidence type="ECO:0000256" key="4">
    <source>
        <dbReference type="ARBA" id="ARBA00022679"/>
    </source>
</evidence>
<dbReference type="GO" id="GO:0015648">
    <property type="term" value="F:lipid-linked peptidoglycan transporter activity"/>
    <property type="evidence" value="ECO:0007669"/>
    <property type="project" value="TreeGrafter"/>
</dbReference>
<comment type="subcellular location">
    <subcellularLocation>
        <location evidence="1">Membrane</location>
        <topology evidence="1">Multi-pass membrane protein</topology>
    </subcellularLocation>
</comment>
<evidence type="ECO:0000256" key="6">
    <source>
        <dbReference type="ARBA" id="ARBA00022960"/>
    </source>
</evidence>
<feature type="transmembrane region" description="Helical" evidence="11">
    <location>
        <begin position="73"/>
        <end position="91"/>
    </location>
</feature>
<feature type="transmembrane region" description="Helical" evidence="11">
    <location>
        <begin position="12"/>
        <end position="35"/>
    </location>
</feature>
<proteinExistence type="predicted"/>
<accession>A0A5B8Y0I1</accession>
<keyword evidence="4" id="KW-0808">Transferase</keyword>
<evidence type="ECO:0000256" key="1">
    <source>
        <dbReference type="ARBA" id="ARBA00004141"/>
    </source>
</evidence>
<dbReference type="PROSITE" id="PS00428">
    <property type="entry name" value="FTSW_RODA_SPOVE"/>
    <property type="match status" value="1"/>
</dbReference>
<dbReference type="GO" id="GO:0005886">
    <property type="term" value="C:plasma membrane"/>
    <property type="evidence" value="ECO:0007669"/>
    <property type="project" value="TreeGrafter"/>
</dbReference>
<dbReference type="InterPro" id="IPR018365">
    <property type="entry name" value="Cell_cycle_FtsW-rel_CS"/>
</dbReference>
<dbReference type="Pfam" id="PF01098">
    <property type="entry name" value="FTSW_RODA_SPOVE"/>
    <property type="match status" value="1"/>
</dbReference>
<dbReference type="OrthoDB" id="9768187at2"/>
<sequence>MNKGLLEKLRRIDVPLLSLVGLISALGILNLYSFAGAAYGAPVHITQSIWFVLGLGVMALTALLDYRVYERWSYALFGSVVVLLVLVLLVGTELNGSYRWLDLGFFMMQPSELLKLGVILFTAKYLHDRDFDGPLSMRDLIVPFGVVGASVALVLKQPDLGTSLVILAIFGSILLFQGIRMPTLTVLFVVALISVPVVWNFGMHDYQKTRVVSFLNLDEDTQGSSWQVRQSIIAFGSGRILGKGGESTQIEQGFVPEYENDFVAANWGERYGFLGMVGLVGLYFALILWALRISATARDRFGALVSIGVAAMIFWHVVVNLGMVTGLLPVVGLTLPFLSAGGSSLLTTMVGVGLLLNISMRK</sequence>
<reference evidence="12 13" key="1">
    <citation type="submission" date="2019-08" db="EMBL/GenBank/DDBJ databases">
        <authorList>
            <person name="Liang Q."/>
        </authorList>
    </citation>
    <scope>NUCLEOTIDE SEQUENCE [LARGE SCALE GENOMIC DNA]</scope>
    <source>
        <strain evidence="12 13">V1718</strain>
    </source>
</reference>
<evidence type="ECO:0000256" key="11">
    <source>
        <dbReference type="SAM" id="Phobius"/>
    </source>
</evidence>
<evidence type="ECO:0000256" key="2">
    <source>
        <dbReference type="ARBA" id="ARBA00022475"/>
    </source>
</evidence>
<keyword evidence="3" id="KW-0328">Glycosyltransferase</keyword>
<keyword evidence="7" id="KW-0573">Peptidoglycan synthesis</keyword>
<dbReference type="NCBIfam" id="TIGR02210">
    <property type="entry name" value="rodA_shape"/>
    <property type="match status" value="1"/>
</dbReference>
<keyword evidence="9 11" id="KW-0472">Membrane</keyword>
<organism evidence="12 13">
    <name type="scientific">Microvenator marinus</name>
    <dbReference type="NCBI Taxonomy" id="2600177"/>
    <lineage>
        <taxon>Bacteria</taxon>
        <taxon>Deltaproteobacteria</taxon>
        <taxon>Bradymonadales</taxon>
        <taxon>Microvenatoraceae</taxon>
        <taxon>Microvenator</taxon>
    </lineage>
</organism>